<evidence type="ECO:0000313" key="3">
    <source>
        <dbReference type="Proteomes" id="UP000823775"/>
    </source>
</evidence>
<keyword evidence="3" id="KW-1185">Reference proteome</keyword>
<evidence type="ECO:0000313" key="2">
    <source>
        <dbReference type="EMBL" id="MCE3216387.1"/>
    </source>
</evidence>
<protein>
    <submittedName>
        <fullName evidence="2">Uncharacterized protein</fullName>
    </submittedName>
</protein>
<evidence type="ECO:0000256" key="1">
    <source>
        <dbReference type="SAM" id="MobiDB-lite"/>
    </source>
</evidence>
<feature type="region of interest" description="Disordered" evidence="1">
    <location>
        <begin position="88"/>
        <end position="111"/>
    </location>
</feature>
<organism evidence="2 3">
    <name type="scientific">Datura stramonium</name>
    <name type="common">Jimsonweed</name>
    <name type="synonym">Common thornapple</name>
    <dbReference type="NCBI Taxonomy" id="4076"/>
    <lineage>
        <taxon>Eukaryota</taxon>
        <taxon>Viridiplantae</taxon>
        <taxon>Streptophyta</taxon>
        <taxon>Embryophyta</taxon>
        <taxon>Tracheophyta</taxon>
        <taxon>Spermatophyta</taxon>
        <taxon>Magnoliopsida</taxon>
        <taxon>eudicotyledons</taxon>
        <taxon>Gunneridae</taxon>
        <taxon>Pentapetalae</taxon>
        <taxon>asterids</taxon>
        <taxon>lamiids</taxon>
        <taxon>Solanales</taxon>
        <taxon>Solanaceae</taxon>
        <taxon>Solanoideae</taxon>
        <taxon>Datureae</taxon>
        <taxon>Datura</taxon>
    </lineage>
</organism>
<sequence length="111" mass="12717">LTKFPKFNVSQTKGLMNTLRCSHNESYHDPYSRSLVSRMYTMTLDHNSVAPYNESYLDLYAQDPTTSGLSRALQRHVTTFNLFHESATRLGNRPAQHDSSYDPYHGTTTVQ</sequence>
<reference evidence="2 3" key="1">
    <citation type="journal article" date="2021" name="BMC Genomics">
        <title>Datura genome reveals duplications of psychoactive alkaloid biosynthetic genes and high mutation rate following tissue culture.</title>
        <authorList>
            <person name="Rajewski A."/>
            <person name="Carter-House D."/>
            <person name="Stajich J."/>
            <person name="Litt A."/>
        </authorList>
    </citation>
    <scope>NUCLEOTIDE SEQUENCE [LARGE SCALE GENOMIC DNA]</scope>
    <source>
        <strain evidence="2">AR-01</strain>
    </source>
</reference>
<name>A0ABS8WTY2_DATST</name>
<dbReference type="Proteomes" id="UP000823775">
    <property type="component" value="Unassembled WGS sequence"/>
</dbReference>
<dbReference type="EMBL" id="JACEIK010013155">
    <property type="protein sequence ID" value="MCE3216387.1"/>
    <property type="molecule type" value="Genomic_DNA"/>
</dbReference>
<proteinExistence type="predicted"/>
<feature type="non-terminal residue" evidence="2">
    <location>
        <position position="1"/>
    </location>
</feature>
<gene>
    <name evidence="2" type="ORF">HAX54_006319</name>
</gene>
<comment type="caution">
    <text evidence="2">The sequence shown here is derived from an EMBL/GenBank/DDBJ whole genome shotgun (WGS) entry which is preliminary data.</text>
</comment>
<accession>A0ABS8WTY2</accession>